<feature type="transmembrane region" description="Helical" evidence="1">
    <location>
        <begin position="39"/>
        <end position="57"/>
    </location>
</feature>
<comment type="caution">
    <text evidence="2">The sequence shown here is derived from an EMBL/GenBank/DDBJ whole genome shotgun (WGS) entry which is preliminary data.</text>
</comment>
<feature type="transmembrane region" description="Helical" evidence="1">
    <location>
        <begin position="63"/>
        <end position="79"/>
    </location>
</feature>
<keyword evidence="1" id="KW-0472">Membrane</keyword>
<proteinExistence type="predicted"/>
<evidence type="ECO:0000313" key="3">
    <source>
        <dbReference type="Proteomes" id="UP001549313"/>
    </source>
</evidence>
<protein>
    <submittedName>
        <fullName evidence="2">Uncharacterized protein</fullName>
    </submittedName>
</protein>
<evidence type="ECO:0000256" key="1">
    <source>
        <dbReference type="SAM" id="Phobius"/>
    </source>
</evidence>
<gene>
    <name evidence="2" type="ORF">ABIE19_001065</name>
</gene>
<feature type="transmembrane region" description="Helical" evidence="1">
    <location>
        <begin position="6"/>
        <end position="27"/>
    </location>
</feature>
<accession>A0ABV2R994</accession>
<dbReference type="EMBL" id="JBEPTF010000001">
    <property type="protein sequence ID" value="MET4683156.1"/>
    <property type="molecule type" value="Genomic_DNA"/>
</dbReference>
<keyword evidence="3" id="KW-1185">Reference proteome</keyword>
<feature type="transmembrane region" description="Helical" evidence="1">
    <location>
        <begin position="86"/>
        <end position="107"/>
    </location>
</feature>
<evidence type="ECO:0000313" key="2">
    <source>
        <dbReference type="EMBL" id="MET4683156.1"/>
    </source>
</evidence>
<sequence length="149" mass="16300">MGAFVIETIAAYVGAAFMLLFGLFALFKGGQAERIGAGAYLLGWFASLILQSTAGMLNVQWGVFLIDIMLVLVFAALVWKSKRAWPVWACALQFLTVISHIMIILKLKTPISAFYTVLNMAGYGIVLAMAIGAFWAWQERKAIGAETDE</sequence>
<reference evidence="2 3" key="1">
    <citation type="submission" date="2024-06" db="EMBL/GenBank/DDBJ databases">
        <title>Sorghum-associated microbial communities from plants grown in Nebraska, USA.</title>
        <authorList>
            <person name="Schachtman D."/>
        </authorList>
    </citation>
    <scope>NUCLEOTIDE SEQUENCE [LARGE SCALE GENOMIC DNA]</scope>
    <source>
        <strain evidence="2 3">2814</strain>
    </source>
</reference>
<dbReference type="Proteomes" id="UP001549313">
    <property type="component" value="Unassembled WGS sequence"/>
</dbReference>
<organism evidence="2 3">
    <name type="scientific">Brevundimonas faecalis</name>
    <dbReference type="NCBI Taxonomy" id="947378"/>
    <lineage>
        <taxon>Bacteria</taxon>
        <taxon>Pseudomonadati</taxon>
        <taxon>Pseudomonadota</taxon>
        <taxon>Alphaproteobacteria</taxon>
        <taxon>Caulobacterales</taxon>
        <taxon>Caulobacteraceae</taxon>
        <taxon>Brevundimonas</taxon>
    </lineage>
</organism>
<keyword evidence="1" id="KW-1133">Transmembrane helix</keyword>
<name>A0ABV2R994_9CAUL</name>
<feature type="transmembrane region" description="Helical" evidence="1">
    <location>
        <begin position="113"/>
        <end position="137"/>
    </location>
</feature>
<keyword evidence="1" id="KW-0812">Transmembrane</keyword>